<proteinExistence type="predicted"/>
<evidence type="ECO:0000313" key="2">
    <source>
        <dbReference type="EMBL" id="TNN74706.1"/>
    </source>
</evidence>
<name>A0A4Z2I9K8_9TELE</name>
<dbReference type="EMBL" id="SRLO01000111">
    <property type="protein sequence ID" value="TNN74706.1"/>
    <property type="molecule type" value="Genomic_DNA"/>
</dbReference>
<organism evidence="2 3">
    <name type="scientific">Liparis tanakae</name>
    <name type="common">Tanaka's snailfish</name>
    <dbReference type="NCBI Taxonomy" id="230148"/>
    <lineage>
        <taxon>Eukaryota</taxon>
        <taxon>Metazoa</taxon>
        <taxon>Chordata</taxon>
        <taxon>Craniata</taxon>
        <taxon>Vertebrata</taxon>
        <taxon>Euteleostomi</taxon>
        <taxon>Actinopterygii</taxon>
        <taxon>Neopterygii</taxon>
        <taxon>Teleostei</taxon>
        <taxon>Neoteleostei</taxon>
        <taxon>Acanthomorphata</taxon>
        <taxon>Eupercaria</taxon>
        <taxon>Perciformes</taxon>
        <taxon>Cottioidei</taxon>
        <taxon>Cottales</taxon>
        <taxon>Liparidae</taxon>
        <taxon>Liparis</taxon>
    </lineage>
</organism>
<feature type="compositionally biased region" description="Basic and acidic residues" evidence="1">
    <location>
        <begin position="132"/>
        <end position="162"/>
    </location>
</feature>
<reference evidence="2 3" key="1">
    <citation type="submission" date="2019-03" db="EMBL/GenBank/DDBJ databases">
        <title>First draft genome of Liparis tanakae, snailfish: a comprehensive survey of snailfish specific genes.</title>
        <authorList>
            <person name="Kim W."/>
            <person name="Song I."/>
            <person name="Jeong J.-H."/>
            <person name="Kim D."/>
            <person name="Kim S."/>
            <person name="Ryu S."/>
            <person name="Song J.Y."/>
            <person name="Lee S.K."/>
        </authorList>
    </citation>
    <scope>NUCLEOTIDE SEQUENCE [LARGE SCALE GENOMIC DNA]</scope>
    <source>
        <tissue evidence="2">Muscle</tissue>
    </source>
</reference>
<feature type="region of interest" description="Disordered" evidence="1">
    <location>
        <begin position="132"/>
        <end position="176"/>
    </location>
</feature>
<keyword evidence="3" id="KW-1185">Reference proteome</keyword>
<accession>A0A4Z2I9K8</accession>
<evidence type="ECO:0000256" key="1">
    <source>
        <dbReference type="SAM" id="MobiDB-lite"/>
    </source>
</evidence>
<gene>
    <name evidence="2" type="ORF">EYF80_015024</name>
</gene>
<evidence type="ECO:0000313" key="3">
    <source>
        <dbReference type="Proteomes" id="UP000314294"/>
    </source>
</evidence>
<sequence length="176" mass="19991">MRSVKVKEGVAASLRHTYSGRPRYTGIVPQWESSPQSQVQHLLHCDFPQFHDSLNVAPTMYCAVLLLLARLNCELQYHPSVFFHLYANQPSINLPSVFVIRFEPTSELGAAWCRCLSERELQLLDMRRAARSKFATEKDPESGDRAASSRDERTTARRRGAESSRVMDGPLGPRWS</sequence>
<comment type="caution">
    <text evidence="2">The sequence shown here is derived from an EMBL/GenBank/DDBJ whole genome shotgun (WGS) entry which is preliminary data.</text>
</comment>
<dbReference type="Proteomes" id="UP000314294">
    <property type="component" value="Unassembled WGS sequence"/>
</dbReference>
<protein>
    <submittedName>
        <fullName evidence="2">Uncharacterized protein</fullName>
    </submittedName>
</protein>
<dbReference type="AlphaFoldDB" id="A0A4Z2I9K8"/>